<dbReference type="Pfam" id="PF20181">
    <property type="entry name" value="DUF6544"/>
    <property type="match status" value="1"/>
</dbReference>
<evidence type="ECO:0000313" key="2">
    <source>
        <dbReference type="Proteomes" id="UP001057498"/>
    </source>
</evidence>
<organism evidence="1 2">
    <name type="scientific">Sphaerotilus microaerophilus</name>
    <dbReference type="NCBI Taxonomy" id="2914710"/>
    <lineage>
        <taxon>Bacteria</taxon>
        <taxon>Pseudomonadati</taxon>
        <taxon>Pseudomonadota</taxon>
        <taxon>Betaproteobacteria</taxon>
        <taxon>Burkholderiales</taxon>
        <taxon>Sphaerotilaceae</taxon>
        <taxon>Sphaerotilus</taxon>
    </lineage>
</organism>
<dbReference type="InterPro" id="IPR046674">
    <property type="entry name" value="DUF6544"/>
</dbReference>
<dbReference type="RefSeq" id="WP_251971551.1">
    <property type="nucleotide sequence ID" value="NZ_AP025730.1"/>
</dbReference>
<reference evidence="1" key="1">
    <citation type="submission" date="2022-04" db="EMBL/GenBank/DDBJ databases">
        <title>Whole genome sequence of Sphaerotilus sp. FB-5.</title>
        <authorList>
            <person name="Takeda M."/>
            <person name="Narihara S."/>
            <person name="Akimoto M."/>
            <person name="Akimoto R."/>
            <person name="Nishiyashiki S."/>
            <person name="Murakami T."/>
        </authorList>
    </citation>
    <scope>NUCLEOTIDE SEQUENCE</scope>
    <source>
        <strain evidence="1">FB-5</strain>
    </source>
</reference>
<gene>
    <name evidence="1" type="ORF">CATMQ487_02180</name>
</gene>
<proteinExistence type="predicted"/>
<dbReference type="Proteomes" id="UP001057498">
    <property type="component" value="Chromosome"/>
</dbReference>
<keyword evidence="2" id="KW-1185">Reference proteome</keyword>
<name>A0ABM7YEX3_9BURK</name>
<sequence>MRVVLWVVAGLLVLAGLAALWVSKRPGADLGAVFQQRLASLPVLPPAAAPVSEADLARVPEPVQRWLRNAGVVGRPPVRAVHVTFDATLYAAPDQPGMRGPAHQVDVLDPPRRLFHMATRMPMRMAGLPVQVLHDYRGHEATMRVRLAGLVDVADFAGPLLSRTETVTLLNDLCAYAPSALLGPAMRWEAIDAQHARVVFMNGPHTVGAELTFDAEGWLVDFRSEDRGDVKANDRVERMPWTTPLGEFRSAEGGRRVPGRGDAIWHRSDGPFVYGHFRVERVTYDEAALR</sequence>
<evidence type="ECO:0000313" key="1">
    <source>
        <dbReference type="EMBL" id="BDI03248.1"/>
    </source>
</evidence>
<protein>
    <submittedName>
        <fullName evidence="1">Uncharacterized protein</fullName>
    </submittedName>
</protein>
<dbReference type="EMBL" id="AP025730">
    <property type="protein sequence ID" value="BDI03248.1"/>
    <property type="molecule type" value="Genomic_DNA"/>
</dbReference>
<accession>A0ABM7YEX3</accession>